<organism evidence="4 6">
    <name type="scientific">Didymodactylos carnosus</name>
    <dbReference type="NCBI Taxonomy" id="1234261"/>
    <lineage>
        <taxon>Eukaryota</taxon>
        <taxon>Metazoa</taxon>
        <taxon>Spiralia</taxon>
        <taxon>Gnathifera</taxon>
        <taxon>Rotifera</taxon>
        <taxon>Eurotatoria</taxon>
        <taxon>Bdelloidea</taxon>
        <taxon>Philodinida</taxon>
        <taxon>Philodinidae</taxon>
        <taxon>Didymodactylos</taxon>
    </lineage>
</organism>
<dbReference type="InterPro" id="IPR011990">
    <property type="entry name" value="TPR-like_helical_dom_sf"/>
</dbReference>
<dbReference type="SMART" id="SM00028">
    <property type="entry name" value="TPR"/>
    <property type="match status" value="10"/>
</dbReference>
<feature type="repeat" description="TPR" evidence="3">
    <location>
        <begin position="603"/>
        <end position="636"/>
    </location>
</feature>
<feature type="repeat" description="TPR" evidence="3">
    <location>
        <begin position="666"/>
        <end position="699"/>
    </location>
</feature>
<dbReference type="EMBL" id="CAJNOQ010002197">
    <property type="protein sequence ID" value="CAF0944605.1"/>
    <property type="molecule type" value="Genomic_DNA"/>
</dbReference>
<dbReference type="InterPro" id="IPR019734">
    <property type="entry name" value="TPR_rpt"/>
</dbReference>
<dbReference type="Proteomes" id="UP000681722">
    <property type="component" value="Unassembled WGS sequence"/>
</dbReference>
<keyword evidence="6" id="KW-1185">Reference proteome</keyword>
<keyword evidence="2 3" id="KW-0802">TPR repeat</keyword>
<feature type="repeat" description="TPR" evidence="3">
    <location>
        <begin position="752"/>
        <end position="785"/>
    </location>
</feature>
<proteinExistence type="predicted"/>
<sequence>MYPCLKSIILKNASSVNPKYMEYLRLFRTALLSLRISYSLRDGLLWNEDLSKKICSTLFHVNNGDSKVETLSIKRSYLHVEESRDYHPCLSIKNIKLCLKSYHCLFIVFEYLSSLESCDVRIFEDLVDDNSKIAFTVTKVRLKRFAIAVSKFMHNYQHLKEYILRNFLTSLEYLSMNLVTKFLLNGHELHSKVTSKLLNLKQFQFRFNCHCDSLNEKDVDMLVRSFQSDYWFQSNPDGIMVYFLFDAKFCALVSLPYAFKNLDPVFNDTLNYRLNTTTRKVLNINNGSLLLKKAHRLTLHEYLQPVTLKLFQFIRYNCPKLTCLLRRLDCSLAFTLSGEGSQLNENKVSVVYMIDIDTTITTMPFYNVKDLSYFQAEDEILFSIDTIFKIISVEEHYNNDVRVWLIELKLINKIDNDELDDLYKYFKDQFSGETTSYGILASILYEMGESEKAEKYSRILLEQLPPDDPSISVIYSNLGTLYPKKNMLTDAFKMFDKAIDFYSSTNVIHYSNKEHFLSIAYMNIASAHLDNGNYTEALKTYEKVLDMQTKILPSIHAHLVNTYNNIASVYSEMGNFHQSLKYYQLASDLCQQGALPHNHPTVAVIYNNLGFIFDKLGNRSKAMENFEIALEIRKKYDGNYAKTKEYLDLAWEFDSKYLPVNHPEFAATCNNFGLLYEQQHDYTLAFEYYQKSVDILTKTSSLPSQHPLIAVANKNLARAYRHQKNYERAMEQISIALDIKHSLNPINLSTLSDTLYEFGCIKLEMNDCDTALKSFQQALDLSHKCYDSKKHRKISKINKEIGITLINCGQFEEALKYYQQALQIELDVLPKDHFEIGRTYNNIGAVLSKLKKNSQALINCQQGMAICLKTLNANDKLVIEIQNNIQIIEEDLVSVC</sequence>
<feature type="repeat" description="TPR" evidence="3">
    <location>
        <begin position="560"/>
        <end position="593"/>
    </location>
</feature>
<dbReference type="PANTHER" id="PTHR45641:SF19">
    <property type="entry name" value="NEPHROCYSTIN-3"/>
    <property type="match status" value="1"/>
</dbReference>
<keyword evidence="1" id="KW-0677">Repeat</keyword>
<evidence type="ECO:0000256" key="1">
    <source>
        <dbReference type="ARBA" id="ARBA00022737"/>
    </source>
</evidence>
<feature type="repeat" description="TPR" evidence="3">
    <location>
        <begin position="472"/>
        <end position="505"/>
    </location>
</feature>
<dbReference type="EMBL" id="CAJOBC010002198">
    <property type="protein sequence ID" value="CAF3720917.1"/>
    <property type="molecule type" value="Genomic_DNA"/>
</dbReference>
<dbReference type="Pfam" id="PF13424">
    <property type="entry name" value="TPR_12"/>
    <property type="match status" value="3"/>
</dbReference>
<name>A0A814CTU9_9BILA</name>
<evidence type="ECO:0000256" key="3">
    <source>
        <dbReference type="PROSITE-ProRule" id="PRU00339"/>
    </source>
</evidence>
<dbReference type="OrthoDB" id="5986190at2759"/>
<accession>A0A814CTU9</accession>
<evidence type="ECO:0000313" key="6">
    <source>
        <dbReference type="Proteomes" id="UP000663829"/>
    </source>
</evidence>
<dbReference type="SUPFAM" id="SSF48452">
    <property type="entry name" value="TPR-like"/>
    <property type="match status" value="2"/>
</dbReference>
<evidence type="ECO:0000313" key="5">
    <source>
        <dbReference type="EMBL" id="CAF3720917.1"/>
    </source>
</evidence>
<feature type="repeat" description="TPR" evidence="3">
    <location>
        <begin position="518"/>
        <end position="551"/>
    </location>
</feature>
<dbReference type="Gene3D" id="1.25.40.10">
    <property type="entry name" value="Tetratricopeptide repeat domain"/>
    <property type="match status" value="4"/>
</dbReference>
<comment type="caution">
    <text evidence="4">The sequence shown here is derived from an EMBL/GenBank/DDBJ whole genome shotgun (WGS) entry which is preliminary data.</text>
</comment>
<reference evidence="4" key="1">
    <citation type="submission" date="2021-02" db="EMBL/GenBank/DDBJ databases">
        <authorList>
            <person name="Nowell W R."/>
        </authorList>
    </citation>
    <scope>NUCLEOTIDE SEQUENCE</scope>
</reference>
<dbReference type="AlphaFoldDB" id="A0A814CTU9"/>
<feature type="repeat" description="TPR" evidence="3">
    <location>
        <begin position="795"/>
        <end position="828"/>
    </location>
</feature>
<dbReference type="Proteomes" id="UP000663829">
    <property type="component" value="Unassembled WGS sequence"/>
</dbReference>
<dbReference type="PROSITE" id="PS50005">
    <property type="entry name" value="TPR"/>
    <property type="match status" value="7"/>
</dbReference>
<protein>
    <recommendedName>
        <fullName evidence="7">Nephrocystin-3</fullName>
    </recommendedName>
</protein>
<evidence type="ECO:0000256" key="2">
    <source>
        <dbReference type="ARBA" id="ARBA00022803"/>
    </source>
</evidence>
<dbReference type="SUPFAM" id="SSF56399">
    <property type="entry name" value="ADP-ribosylation"/>
    <property type="match status" value="1"/>
</dbReference>
<dbReference type="PANTHER" id="PTHR45641">
    <property type="entry name" value="TETRATRICOPEPTIDE REPEAT PROTEIN (AFU_ORTHOLOGUE AFUA_6G03870)"/>
    <property type="match status" value="1"/>
</dbReference>
<evidence type="ECO:0000313" key="4">
    <source>
        <dbReference type="EMBL" id="CAF0944605.1"/>
    </source>
</evidence>
<dbReference type="Pfam" id="PF13374">
    <property type="entry name" value="TPR_10"/>
    <property type="match status" value="1"/>
</dbReference>
<evidence type="ECO:0008006" key="7">
    <source>
        <dbReference type="Google" id="ProtNLM"/>
    </source>
</evidence>
<gene>
    <name evidence="4" type="ORF">GPM918_LOCUS10902</name>
    <name evidence="5" type="ORF">SRO942_LOCUS10906</name>
</gene>